<accession>C9ZFC3</accession>
<dbReference type="KEGG" id="scb:SCAB_48572"/>
<protein>
    <submittedName>
        <fullName evidence="1">Uncharacterized protein</fullName>
    </submittedName>
</protein>
<dbReference type="Proteomes" id="UP000001444">
    <property type="component" value="Chromosome"/>
</dbReference>
<keyword evidence="2" id="KW-1185">Reference proteome</keyword>
<dbReference type="AlphaFoldDB" id="C9ZFC3"/>
<evidence type="ECO:0000313" key="2">
    <source>
        <dbReference type="Proteomes" id="UP000001444"/>
    </source>
</evidence>
<gene>
    <name evidence="1" type="ordered locus">SCAB_48572</name>
</gene>
<evidence type="ECO:0000313" key="1">
    <source>
        <dbReference type="EMBL" id="CBG71909.1"/>
    </source>
</evidence>
<dbReference type="EMBL" id="FN554889">
    <property type="protein sequence ID" value="CBG71909.1"/>
    <property type="molecule type" value="Genomic_DNA"/>
</dbReference>
<name>C9ZFC3_STRSW</name>
<proteinExistence type="predicted"/>
<sequence length="102" mass="11665">MRILERFFRISGNGRRQHLLWRRPQCGRNGDPFIHANRALPALHLRDLSLMEAEAIFDHPSSNVLLRDPESLAKPSHLTANDLLGIGGGRPMRVENLHEVER</sequence>
<reference evidence="1 2" key="1">
    <citation type="journal article" date="2010" name="Mol. Plant Microbe Interact.">
        <title>Streptomyces scabies 87-22 contains a coronafacic acid-like biosynthetic cluster that contributes to plant-microbe interactions.</title>
        <authorList>
            <person name="Bignell D.R."/>
            <person name="Seipke R.F."/>
            <person name="Huguet-Tapia J.C."/>
            <person name="Chambers A.H."/>
            <person name="Parry R.J."/>
            <person name="Loria R."/>
        </authorList>
    </citation>
    <scope>NUCLEOTIDE SEQUENCE [LARGE SCALE GENOMIC DNA]</scope>
    <source>
        <strain evidence="1 2">87.22</strain>
    </source>
</reference>
<dbReference type="HOGENOM" id="CLU_2275970_0_0_11"/>
<organism evidence="1 2">
    <name type="scientific">Streptomyces scabiei (strain 87.22)</name>
    <dbReference type="NCBI Taxonomy" id="680198"/>
    <lineage>
        <taxon>Bacteria</taxon>
        <taxon>Bacillati</taxon>
        <taxon>Actinomycetota</taxon>
        <taxon>Actinomycetes</taxon>
        <taxon>Kitasatosporales</taxon>
        <taxon>Streptomycetaceae</taxon>
        <taxon>Streptomyces</taxon>
    </lineage>
</organism>